<organism evidence="2 3">
    <name type="scientific">Enhydrobacter aerosaccus</name>
    <dbReference type="NCBI Taxonomy" id="225324"/>
    <lineage>
        <taxon>Bacteria</taxon>
        <taxon>Pseudomonadati</taxon>
        <taxon>Pseudomonadota</taxon>
        <taxon>Alphaproteobacteria</taxon>
        <taxon>Hyphomicrobiales</taxon>
        <taxon>Enhydrobacter</taxon>
    </lineage>
</organism>
<dbReference type="GO" id="GO:0051607">
    <property type="term" value="P:defense response to virus"/>
    <property type="evidence" value="ECO:0007669"/>
    <property type="project" value="UniProtKB-KW"/>
</dbReference>
<keyword evidence="1" id="KW-0051">Antiviral defense</keyword>
<evidence type="ECO:0008006" key="4">
    <source>
        <dbReference type="Google" id="ProtNLM"/>
    </source>
</evidence>
<dbReference type="OrthoDB" id="1118920at2"/>
<proteinExistence type="predicted"/>
<name>A0A1T4SIG8_9HYPH</name>
<dbReference type="STRING" id="225324.SAMN02745126_04728"/>
<dbReference type="InterPro" id="IPR006116">
    <property type="entry name" value="NT_2-5OAS_ClassI-CCAase"/>
</dbReference>
<dbReference type="Proteomes" id="UP000190092">
    <property type="component" value="Unassembled WGS sequence"/>
</dbReference>
<sequence>MNQIVRPTSQGDVIDILLADLAIRVQLSPSNYSLAVYRANVLSDWVDRPASPLHGRVVLTYAQGSMAYNATIARKLRTDEFDIDIIAQIIVRPGMTAKQVLDELYEAVRGELGSRYYKMVERRNRCVTIHYADGMHLDITPAVLADGRSPRTSFIFNHKPEDKSDLTGYALWANPYGFAEWFKVRTPSSDAFARAYMGRVQKWAATLEARADMEAVPEQKPPHEKSMAVIALQLLKRNRNVRFDGRSGRRPPSVMLSKFAAEVAVQTGSLFDQFRRLAQHVHDTIKLAHDRGRLVSVTNPTCAEDVFTDRWPASLNDQAIYIADLKHLLAKLYELHRPDCGLPEMQDILSDLFGETPTLEVVKAYAERLGNVIDTGNAYQERSSGRIDVVRSGLAAPAIAGASSTTSFAAPSHKFFGTEPPA</sequence>
<evidence type="ECO:0000313" key="3">
    <source>
        <dbReference type="Proteomes" id="UP000190092"/>
    </source>
</evidence>
<keyword evidence="3" id="KW-1185">Reference proteome</keyword>
<evidence type="ECO:0000313" key="2">
    <source>
        <dbReference type="EMBL" id="SKA27999.1"/>
    </source>
</evidence>
<evidence type="ECO:0000256" key="1">
    <source>
        <dbReference type="ARBA" id="ARBA00023118"/>
    </source>
</evidence>
<dbReference type="CDD" id="cd05400">
    <property type="entry name" value="NT_2-5OAS_ClassI-CCAase"/>
    <property type="match status" value="1"/>
</dbReference>
<accession>A0A1T4SIG8</accession>
<dbReference type="RefSeq" id="WP_085936472.1">
    <property type="nucleotide sequence ID" value="NZ_FUWJ01000008.1"/>
</dbReference>
<dbReference type="Pfam" id="PF18144">
    <property type="entry name" value="SMODS"/>
    <property type="match status" value="1"/>
</dbReference>
<dbReference type="AlphaFoldDB" id="A0A1T4SIG8"/>
<protein>
    <recommendedName>
        <fullName evidence="4">Nucleotidyltransferase</fullName>
    </recommendedName>
</protein>
<gene>
    <name evidence="2" type="ORF">SAMN02745126_04728</name>
</gene>
<reference evidence="3" key="1">
    <citation type="submission" date="2017-02" db="EMBL/GenBank/DDBJ databases">
        <authorList>
            <person name="Varghese N."/>
            <person name="Submissions S."/>
        </authorList>
    </citation>
    <scope>NUCLEOTIDE SEQUENCE [LARGE SCALE GENOMIC DNA]</scope>
    <source>
        <strain evidence="3">ATCC 27094</strain>
    </source>
</reference>
<dbReference type="EMBL" id="FUWJ01000008">
    <property type="protein sequence ID" value="SKA27999.1"/>
    <property type="molecule type" value="Genomic_DNA"/>
</dbReference>
<dbReference type="GO" id="GO:0016779">
    <property type="term" value="F:nucleotidyltransferase activity"/>
    <property type="evidence" value="ECO:0007669"/>
    <property type="project" value="InterPro"/>
</dbReference>